<dbReference type="PROSITE" id="PS50192">
    <property type="entry name" value="T_SNARE"/>
    <property type="match status" value="1"/>
</dbReference>
<dbReference type="SUPFAM" id="SSF58104">
    <property type="entry name" value="Methyl-accepting chemotaxis protein (MCP) signaling domain"/>
    <property type="match status" value="1"/>
</dbReference>
<keyword evidence="3 5" id="KW-0807">Transducer</keyword>
<dbReference type="AlphaFoldDB" id="A0A1G7T147"/>
<evidence type="ECO:0000259" key="9">
    <source>
        <dbReference type="PROSITE" id="PS50111"/>
    </source>
</evidence>
<feature type="domain" description="Methyl-accepting transducer" evidence="9">
    <location>
        <begin position="361"/>
        <end position="604"/>
    </location>
</feature>
<dbReference type="STRING" id="1082479.SAMN05216241_10837"/>
<dbReference type="PROSITE" id="PS50885">
    <property type="entry name" value="HAMP"/>
    <property type="match status" value="1"/>
</dbReference>
<dbReference type="InterPro" id="IPR000727">
    <property type="entry name" value="T_SNARE_dom"/>
</dbReference>
<dbReference type="GO" id="GO:0007165">
    <property type="term" value="P:signal transduction"/>
    <property type="evidence" value="ECO:0007669"/>
    <property type="project" value="UniProtKB-KW"/>
</dbReference>
<dbReference type="CDD" id="cd06225">
    <property type="entry name" value="HAMP"/>
    <property type="match status" value="1"/>
</dbReference>
<dbReference type="SMART" id="SM00283">
    <property type="entry name" value="MA"/>
    <property type="match status" value="1"/>
</dbReference>
<keyword evidence="8" id="KW-1133">Transmembrane helix</keyword>
<feature type="coiled-coil region" evidence="6">
    <location>
        <begin position="318"/>
        <end position="356"/>
    </location>
</feature>
<protein>
    <submittedName>
        <fullName evidence="12">Methyl-accepting chemotaxis protein</fullName>
    </submittedName>
</protein>
<keyword evidence="13" id="KW-1185">Reference proteome</keyword>
<comment type="similarity">
    <text evidence="4">Belongs to the methyl-accepting chemotaxis (MCP) protein family.</text>
</comment>
<dbReference type="Proteomes" id="UP000199415">
    <property type="component" value="Unassembled WGS sequence"/>
</dbReference>
<dbReference type="Pfam" id="PF00672">
    <property type="entry name" value="HAMP"/>
    <property type="match status" value="1"/>
</dbReference>
<feature type="compositionally biased region" description="Polar residues" evidence="7">
    <location>
        <begin position="547"/>
        <end position="561"/>
    </location>
</feature>
<evidence type="ECO:0000256" key="2">
    <source>
        <dbReference type="ARBA" id="ARBA00022519"/>
    </source>
</evidence>
<evidence type="ECO:0000256" key="6">
    <source>
        <dbReference type="SAM" id="Coils"/>
    </source>
</evidence>
<dbReference type="OrthoDB" id="3378718at2"/>
<dbReference type="SMART" id="SM00304">
    <property type="entry name" value="HAMP"/>
    <property type="match status" value="3"/>
</dbReference>
<dbReference type="InterPro" id="IPR004089">
    <property type="entry name" value="MCPsignal_dom"/>
</dbReference>
<evidence type="ECO:0000259" key="10">
    <source>
        <dbReference type="PROSITE" id="PS50192"/>
    </source>
</evidence>
<evidence type="ECO:0000256" key="5">
    <source>
        <dbReference type="PROSITE-ProRule" id="PRU00284"/>
    </source>
</evidence>
<evidence type="ECO:0000313" key="13">
    <source>
        <dbReference type="Proteomes" id="UP000199415"/>
    </source>
</evidence>
<dbReference type="EMBL" id="FNCE01000008">
    <property type="protein sequence ID" value="SDG28951.1"/>
    <property type="molecule type" value="Genomic_DNA"/>
</dbReference>
<dbReference type="PANTHER" id="PTHR32089">
    <property type="entry name" value="METHYL-ACCEPTING CHEMOTAXIS PROTEIN MCPB"/>
    <property type="match status" value="1"/>
</dbReference>
<accession>A0A1G7T147</accession>
<evidence type="ECO:0000259" key="11">
    <source>
        <dbReference type="PROSITE" id="PS50885"/>
    </source>
</evidence>
<evidence type="ECO:0000256" key="7">
    <source>
        <dbReference type="SAM" id="MobiDB-lite"/>
    </source>
</evidence>
<name>A0A1G7T147_9PROT</name>
<keyword evidence="2" id="KW-1003">Cell membrane</keyword>
<dbReference type="PROSITE" id="PS50111">
    <property type="entry name" value="CHEMOTAXIS_TRANSDUC_2"/>
    <property type="match status" value="1"/>
</dbReference>
<keyword evidence="6" id="KW-0175">Coiled coil</keyword>
<feature type="domain" description="HAMP" evidence="11">
    <location>
        <begin position="274"/>
        <end position="327"/>
    </location>
</feature>
<evidence type="ECO:0000256" key="4">
    <source>
        <dbReference type="ARBA" id="ARBA00029447"/>
    </source>
</evidence>
<dbReference type="InterPro" id="IPR003660">
    <property type="entry name" value="HAMP_dom"/>
</dbReference>
<reference evidence="12 13" key="1">
    <citation type="submission" date="2016-10" db="EMBL/GenBank/DDBJ databases">
        <authorList>
            <person name="de Groot N.N."/>
        </authorList>
    </citation>
    <scope>NUCLEOTIDE SEQUENCE [LARGE SCALE GENOMIC DNA]</scope>
    <source>
        <strain evidence="12 13">DSM 25584</strain>
    </source>
</reference>
<gene>
    <name evidence="12" type="ORF">SAMN05216241_10837</name>
</gene>
<proteinExistence type="inferred from homology"/>
<dbReference type="Gene3D" id="6.10.340.10">
    <property type="match status" value="1"/>
</dbReference>
<dbReference type="PANTHER" id="PTHR32089:SF112">
    <property type="entry name" value="LYSOZYME-LIKE PROTEIN-RELATED"/>
    <property type="match status" value="1"/>
</dbReference>
<evidence type="ECO:0000256" key="1">
    <source>
        <dbReference type="ARBA" id="ARBA00004429"/>
    </source>
</evidence>
<feature type="domain" description="T-SNARE coiled-coil homology" evidence="10">
    <location>
        <begin position="520"/>
        <end position="582"/>
    </location>
</feature>
<dbReference type="GO" id="GO:0005886">
    <property type="term" value="C:plasma membrane"/>
    <property type="evidence" value="ECO:0007669"/>
    <property type="project" value="UniProtKB-SubCell"/>
</dbReference>
<evidence type="ECO:0000313" key="12">
    <source>
        <dbReference type="EMBL" id="SDG28951.1"/>
    </source>
</evidence>
<keyword evidence="8" id="KW-0472">Membrane</keyword>
<evidence type="ECO:0000256" key="8">
    <source>
        <dbReference type="SAM" id="Phobius"/>
    </source>
</evidence>
<sequence length="624" mass="67314">MNLIKRSAKSRILAVTLPILAIVLAAGFGFVYKINMGYISDLGGKALSIQKESLNNAQARSTQAFKSLEEQQQETMDQLLGAIEASGQRTIEAQNRAFERQLDVLTSLGAPALVKPLWTLAKGDAKSSLKSLTQFDLVVGAEALDQSGSTFAKAGKFPDGAKVRATPVKRQGKTIGKLRIAYTTDALEAAKTTAREKLEANRDRVAEAEAAFTDTLDRVQSDMRSAAEAQLEKAREAISATTGAAQAQTVKITLLVFAVMVGVVAVSLSFSLSRALLNPMQRLTAAMRDLAEGDTSVRVPDEERADEMGAMARAFRVFRDNAQEKERLEQEQAEQQRRQEEEKARMMNELADTFEESVGRIVRRVTDGSQNVRTNAEQLTERARYTNDEAQEVAKHAEQASDNVNATASAADELSSSINEVTRQINESADKAGEAVTRAEQTNETVQQLKEAAQKIGEVVTMIQDIAEKTNLLALNATIEAARAGEAGKGFAVVADEVKSLANQTQNATQDISQQISNIRDVSDQAVTSIEGITGTIREINEAVTHASSAAEQQNSATSEISRGVDEAANGTKQVSQRVGDIRSATEDTGQMAQTVLSTSDELAQVANDLNSEVETFLGKIRQG</sequence>
<organism evidence="12 13">
    <name type="scientific">Limimonas halophila</name>
    <dbReference type="NCBI Taxonomy" id="1082479"/>
    <lineage>
        <taxon>Bacteria</taxon>
        <taxon>Pseudomonadati</taxon>
        <taxon>Pseudomonadota</taxon>
        <taxon>Alphaproteobacteria</taxon>
        <taxon>Rhodospirillales</taxon>
        <taxon>Rhodovibrionaceae</taxon>
        <taxon>Limimonas</taxon>
    </lineage>
</organism>
<dbReference type="Pfam" id="PF00015">
    <property type="entry name" value="MCPsignal"/>
    <property type="match status" value="1"/>
</dbReference>
<keyword evidence="2" id="KW-0997">Cell inner membrane</keyword>
<feature type="region of interest" description="Disordered" evidence="7">
    <location>
        <begin position="547"/>
        <end position="585"/>
    </location>
</feature>
<evidence type="ECO:0000256" key="3">
    <source>
        <dbReference type="ARBA" id="ARBA00023224"/>
    </source>
</evidence>
<dbReference type="Gene3D" id="1.10.287.950">
    <property type="entry name" value="Methyl-accepting chemotaxis protein"/>
    <property type="match status" value="1"/>
</dbReference>
<feature type="coiled-coil region" evidence="6">
    <location>
        <begin position="387"/>
        <end position="459"/>
    </location>
</feature>
<comment type="subcellular location">
    <subcellularLocation>
        <location evidence="1">Cell inner membrane</location>
        <topology evidence="1">Multi-pass membrane protein</topology>
    </subcellularLocation>
</comment>
<feature type="transmembrane region" description="Helical" evidence="8">
    <location>
        <begin position="254"/>
        <end position="277"/>
    </location>
</feature>
<keyword evidence="8" id="KW-0812">Transmembrane</keyword>
<feature type="transmembrane region" description="Helical" evidence="8">
    <location>
        <begin position="12"/>
        <end position="32"/>
    </location>
</feature>